<dbReference type="EMBL" id="OX597827">
    <property type="protein sequence ID" value="CAI9733131.1"/>
    <property type="molecule type" value="Genomic_DNA"/>
</dbReference>
<protein>
    <submittedName>
        <fullName evidence="1">Uncharacterized protein</fullName>
    </submittedName>
</protein>
<name>A0AA36FBP2_OCTVU</name>
<sequence length="161" mass="17645">MKFPELASACDRTGVSDRATALTRSVISDLTASASGECSFVIDRSKVRRERSRKHKSLQQQGGSYKPLFAVYFDGRRDITHVSEQIGKTFRKKTIQKEQISLKEEPESRHLGHFAVKTGSAKVMSDGLLNYLETNEIITNHMIAVGCDGSAVNTGPKGGAN</sequence>
<evidence type="ECO:0000313" key="2">
    <source>
        <dbReference type="Proteomes" id="UP001162480"/>
    </source>
</evidence>
<keyword evidence="2" id="KW-1185">Reference proteome</keyword>
<reference evidence="1" key="1">
    <citation type="submission" date="2023-08" db="EMBL/GenBank/DDBJ databases">
        <authorList>
            <person name="Alioto T."/>
            <person name="Alioto T."/>
            <person name="Gomez Garrido J."/>
        </authorList>
    </citation>
    <scope>NUCLEOTIDE SEQUENCE</scope>
</reference>
<dbReference type="Proteomes" id="UP001162480">
    <property type="component" value="Chromosome 14"/>
</dbReference>
<dbReference type="AlphaFoldDB" id="A0AA36FBP2"/>
<organism evidence="1 2">
    <name type="scientific">Octopus vulgaris</name>
    <name type="common">Common octopus</name>
    <dbReference type="NCBI Taxonomy" id="6645"/>
    <lineage>
        <taxon>Eukaryota</taxon>
        <taxon>Metazoa</taxon>
        <taxon>Spiralia</taxon>
        <taxon>Lophotrochozoa</taxon>
        <taxon>Mollusca</taxon>
        <taxon>Cephalopoda</taxon>
        <taxon>Coleoidea</taxon>
        <taxon>Octopodiformes</taxon>
        <taxon>Octopoda</taxon>
        <taxon>Incirrata</taxon>
        <taxon>Octopodidae</taxon>
        <taxon>Octopus</taxon>
    </lineage>
</organism>
<accession>A0AA36FBP2</accession>
<proteinExistence type="predicted"/>
<evidence type="ECO:0000313" key="1">
    <source>
        <dbReference type="EMBL" id="CAI9733131.1"/>
    </source>
</evidence>
<gene>
    <name evidence="1" type="ORF">OCTVUL_1B027862</name>
</gene>